<keyword evidence="1" id="KW-0472">Membrane</keyword>
<keyword evidence="1" id="KW-0812">Transmembrane</keyword>
<evidence type="ECO:0000256" key="1">
    <source>
        <dbReference type="SAM" id="Phobius"/>
    </source>
</evidence>
<dbReference type="Gene3D" id="3.30.70.60">
    <property type="match status" value="1"/>
</dbReference>
<protein>
    <recommendedName>
        <fullName evidence="4">Pilus assembly protein, PilO</fullName>
    </recommendedName>
</protein>
<name>A0ABW8T426_9CLOT</name>
<gene>
    <name evidence="2" type="ORF">ACJDUG_05600</name>
</gene>
<accession>A0ABW8T426</accession>
<evidence type="ECO:0000313" key="2">
    <source>
        <dbReference type="EMBL" id="MFL0246458.1"/>
    </source>
</evidence>
<sequence>MNGLNKSEKILLSILAIALVGYGYYNFIIAPLTSKIGRMQNSIENYQQQLDASKIMAASNKKMTTDLEKLKANYNSNLKLMPKSNMTAQIERDIYKFAVGNDVSLNSLTIGKEIEYKKQSNIANGSAAANGNQNTNAAQANNQQNTSTQKIMAIPVVINITGDFSSTTAFINNLETIGRMADITSVNFSIKERQGLTVVINANMLYAQDGTAVKNNYDFNNGNYSKDNPFNKE</sequence>
<dbReference type="Proteomes" id="UP001623591">
    <property type="component" value="Unassembled WGS sequence"/>
</dbReference>
<keyword evidence="3" id="KW-1185">Reference proteome</keyword>
<evidence type="ECO:0000313" key="3">
    <source>
        <dbReference type="Proteomes" id="UP001623591"/>
    </source>
</evidence>
<proteinExistence type="predicted"/>
<dbReference type="RefSeq" id="WP_406768924.1">
    <property type="nucleotide sequence ID" value="NZ_JBJHZZ010000002.1"/>
</dbReference>
<dbReference type="InterPro" id="IPR014717">
    <property type="entry name" value="Transl_elong_EF1B/ribsomal_bS6"/>
</dbReference>
<reference evidence="2 3" key="1">
    <citation type="submission" date="2024-11" db="EMBL/GenBank/DDBJ databases">
        <authorList>
            <person name="Heng Y.C."/>
            <person name="Lim A.C.H."/>
            <person name="Lee J.K.Y."/>
            <person name="Kittelmann S."/>
        </authorList>
    </citation>
    <scope>NUCLEOTIDE SEQUENCE [LARGE SCALE GENOMIC DNA]</scope>
    <source>
        <strain evidence="2 3">WILCCON 0185</strain>
    </source>
</reference>
<keyword evidence="1" id="KW-1133">Transmembrane helix</keyword>
<evidence type="ECO:0008006" key="4">
    <source>
        <dbReference type="Google" id="ProtNLM"/>
    </source>
</evidence>
<feature type="transmembrane region" description="Helical" evidence="1">
    <location>
        <begin position="12"/>
        <end position="32"/>
    </location>
</feature>
<comment type="caution">
    <text evidence="2">The sequence shown here is derived from an EMBL/GenBank/DDBJ whole genome shotgun (WGS) entry which is preliminary data.</text>
</comment>
<organism evidence="2 3">
    <name type="scientific">Candidatus Clostridium stratigraminis</name>
    <dbReference type="NCBI Taxonomy" id="3381661"/>
    <lineage>
        <taxon>Bacteria</taxon>
        <taxon>Bacillati</taxon>
        <taxon>Bacillota</taxon>
        <taxon>Clostridia</taxon>
        <taxon>Eubacteriales</taxon>
        <taxon>Clostridiaceae</taxon>
        <taxon>Clostridium</taxon>
    </lineage>
</organism>
<dbReference type="EMBL" id="JBJHZZ010000002">
    <property type="protein sequence ID" value="MFL0246458.1"/>
    <property type="molecule type" value="Genomic_DNA"/>
</dbReference>